<evidence type="ECO:0000256" key="4">
    <source>
        <dbReference type="ARBA" id="ARBA00022676"/>
    </source>
</evidence>
<keyword evidence="3" id="KW-0028">Amino-acid biosynthesis</keyword>
<dbReference type="FunFam" id="3.40.1030.10:FF:000002">
    <property type="entry name" value="Anthranilate phosphoribosyltransferase"/>
    <property type="match status" value="1"/>
</dbReference>
<accession>A0A644Z6W2</accession>
<keyword evidence="5 10" id="KW-0808">Transferase</keyword>
<dbReference type="SUPFAM" id="SSF52418">
    <property type="entry name" value="Nucleoside phosphorylase/phosphoribosyltransferase catalytic domain"/>
    <property type="match status" value="1"/>
</dbReference>
<name>A0A644Z6W2_9ZZZZ</name>
<dbReference type="InterPro" id="IPR000312">
    <property type="entry name" value="Glycosyl_Trfase_fam3"/>
</dbReference>
<dbReference type="EC" id="2.4.2.18" evidence="2"/>
<feature type="domain" description="Glycosyl transferase family 3 N-terminal" evidence="9">
    <location>
        <begin position="4"/>
        <end position="65"/>
    </location>
</feature>
<dbReference type="Gene3D" id="3.40.1030.10">
    <property type="entry name" value="Nucleoside phosphorylase/phosphoribosyltransferase catalytic domain"/>
    <property type="match status" value="1"/>
</dbReference>
<evidence type="ECO:0000259" key="8">
    <source>
        <dbReference type="Pfam" id="PF00591"/>
    </source>
</evidence>
<dbReference type="GO" id="GO:0000162">
    <property type="term" value="P:L-tryptophan biosynthetic process"/>
    <property type="evidence" value="ECO:0007669"/>
    <property type="project" value="UniProtKB-KW"/>
</dbReference>
<reference evidence="10" key="1">
    <citation type="submission" date="2019-08" db="EMBL/GenBank/DDBJ databases">
        <authorList>
            <person name="Kucharzyk K."/>
            <person name="Murdoch R.W."/>
            <person name="Higgins S."/>
            <person name="Loffler F."/>
        </authorList>
    </citation>
    <scope>NUCLEOTIDE SEQUENCE</scope>
</reference>
<dbReference type="InterPro" id="IPR036320">
    <property type="entry name" value="Glycosyl_Trfase_fam3_N_dom_sf"/>
</dbReference>
<comment type="pathway">
    <text evidence="1">Amino-acid biosynthesis; L-tryptophan biosynthesis; L-tryptophan from chorismate: step 2/5.</text>
</comment>
<evidence type="ECO:0000313" key="10">
    <source>
        <dbReference type="EMBL" id="MPM35741.1"/>
    </source>
</evidence>
<evidence type="ECO:0000256" key="6">
    <source>
        <dbReference type="ARBA" id="ARBA00022822"/>
    </source>
</evidence>
<dbReference type="GO" id="GO:0004048">
    <property type="term" value="F:anthranilate phosphoribosyltransferase activity"/>
    <property type="evidence" value="ECO:0007669"/>
    <property type="project" value="UniProtKB-EC"/>
</dbReference>
<gene>
    <name evidence="10" type="primary">trpD_18</name>
    <name evidence="10" type="ORF">SDC9_82334</name>
</gene>
<keyword evidence="6" id="KW-0822">Tryptophan biosynthesis</keyword>
<dbReference type="HAMAP" id="MF_00211">
    <property type="entry name" value="TrpD"/>
    <property type="match status" value="1"/>
</dbReference>
<organism evidence="10">
    <name type="scientific">bioreactor metagenome</name>
    <dbReference type="NCBI Taxonomy" id="1076179"/>
    <lineage>
        <taxon>unclassified sequences</taxon>
        <taxon>metagenomes</taxon>
        <taxon>ecological metagenomes</taxon>
    </lineage>
</organism>
<proteinExistence type="inferred from homology"/>
<dbReference type="EMBL" id="VSSQ01007382">
    <property type="protein sequence ID" value="MPM35741.1"/>
    <property type="molecule type" value="Genomic_DNA"/>
</dbReference>
<dbReference type="InterPro" id="IPR005940">
    <property type="entry name" value="Anthranilate_Pribosyl_Tfrase"/>
</dbReference>
<evidence type="ECO:0000256" key="5">
    <source>
        <dbReference type="ARBA" id="ARBA00022679"/>
    </source>
</evidence>
<dbReference type="Pfam" id="PF00591">
    <property type="entry name" value="Glycos_transf_3"/>
    <property type="match status" value="1"/>
</dbReference>
<evidence type="ECO:0000259" key="9">
    <source>
        <dbReference type="Pfam" id="PF02885"/>
    </source>
</evidence>
<dbReference type="SUPFAM" id="SSF47648">
    <property type="entry name" value="Nucleoside phosphorylase/phosphoribosyltransferase N-terminal domain"/>
    <property type="match status" value="1"/>
</dbReference>
<evidence type="ECO:0000256" key="3">
    <source>
        <dbReference type="ARBA" id="ARBA00022605"/>
    </source>
</evidence>
<dbReference type="InterPro" id="IPR017459">
    <property type="entry name" value="Glycosyl_Trfase_fam3_N_dom"/>
</dbReference>
<dbReference type="NCBIfam" id="TIGR01245">
    <property type="entry name" value="trpD"/>
    <property type="match status" value="1"/>
</dbReference>
<dbReference type="PANTHER" id="PTHR43285">
    <property type="entry name" value="ANTHRANILATE PHOSPHORIBOSYLTRANSFERASE"/>
    <property type="match status" value="1"/>
</dbReference>
<dbReference type="AlphaFoldDB" id="A0A644Z6W2"/>
<evidence type="ECO:0000256" key="2">
    <source>
        <dbReference type="ARBA" id="ARBA00011948"/>
    </source>
</evidence>
<sequence length="335" mass="35519">MIAQAINKLSAGNDLTLEETTDAMRQIMNGEATNAQIAAFLTAMHIKGETIEEITACAMVLREKCTKIVPDKEALDIVGTGGDKSNTFNISTTSSVVIAAGGVPIAKHGNRSMSSKCGAADVLEALGVNISVEPEKSQEVLEKAGICFLFAQKYHASMRFAGPVRKEIGIPTVFNYIGPLSNPALAKMQLMGVYDAKLVEPLAKVLVNLGLRRGMVVYGNGIDEATLTGPTTICEFNDGETKTYTITPEEVGLNRCELKDLVGGVAEENAEITRNILSGKERGPKRDAVLLNAGLSLYIGGKAAAITEGIQMAAQLIDSGKAKAKLDEFVALTNQ</sequence>
<feature type="domain" description="Glycosyl transferase family 3" evidence="8">
    <location>
        <begin position="72"/>
        <end position="322"/>
    </location>
</feature>
<comment type="caution">
    <text evidence="10">The sequence shown here is derived from an EMBL/GenBank/DDBJ whole genome shotgun (WGS) entry which is preliminary data.</text>
</comment>
<keyword evidence="7" id="KW-0057">Aromatic amino acid biosynthesis</keyword>
<dbReference type="Gene3D" id="1.20.970.10">
    <property type="entry name" value="Transferase, Pyrimidine Nucleoside Phosphorylase, Chain C"/>
    <property type="match status" value="1"/>
</dbReference>
<dbReference type="InterPro" id="IPR035902">
    <property type="entry name" value="Nuc_phospho_transferase"/>
</dbReference>
<dbReference type="GO" id="GO:0005829">
    <property type="term" value="C:cytosol"/>
    <property type="evidence" value="ECO:0007669"/>
    <property type="project" value="TreeGrafter"/>
</dbReference>
<dbReference type="PANTHER" id="PTHR43285:SF2">
    <property type="entry name" value="ANTHRANILATE PHOSPHORIBOSYLTRANSFERASE"/>
    <property type="match status" value="1"/>
</dbReference>
<evidence type="ECO:0000256" key="7">
    <source>
        <dbReference type="ARBA" id="ARBA00023141"/>
    </source>
</evidence>
<evidence type="ECO:0000256" key="1">
    <source>
        <dbReference type="ARBA" id="ARBA00004907"/>
    </source>
</evidence>
<keyword evidence="4 10" id="KW-0328">Glycosyltransferase</keyword>
<dbReference type="Pfam" id="PF02885">
    <property type="entry name" value="Glycos_trans_3N"/>
    <property type="match status" value="1"/>
</dbReference>
<protein>
    <recommendedName>
        <fullName evidence="2">anthranilate phosphoribosyltransferase</fullName>
        <ecNumber evidence="2">2.4.2.18</ecNumber>
    </recommendedName>
</protein>